<evidence type="ECO:0000313" key="11">
    <source>
        <dbReference type="EMBL" id="REI42001.1"/>
    </source>
</evidence>
<proteinExistence type="inferred from homology"/>
<evidence type="ECO:0000256" key="3">
    <source>
        <dbReference type="ARBA" id="ARBA00022679"/>
    </source>
</evidence>
<keyword evidence="6" id="KW-0547">Nucleotide-binding</keyword>
<keyword evidence="12" id="KW-1185">Reference proteome</keyword>
<evidence type="ECO:0000256" key="6">
    <source>
        <dbReference type="ARBA" id="ARBA00022741"/>
    </source>
</evidence>
<dbReference type="PANTHER" id="PTHR33571:SF14">
    <property type="entry name" value="PROTEIN ADENYLYLTRANSFERASE MJ0435-RELATED"/>
    <property type="match status" value="1"/>
</dbReference>
<evidence type="ECO:0000256" key="9">
    <source>
        <dbReference type="ARBA" id="ARBA00038276"/>
    </source>
</evidence>
<keyword evidence="4" id="KW-0548">Nucleotidyltransferase</keyword>
<keyword evidence="5" id="KW-0479">Metal-binding</keyword>
<accession>A0ABX9KJ14</accession>
<reference evidence="11 12" key="1">
    <citation type="submission" date="2018-08" db="EMBL/GenBank/DDBJ databases">
        <title>Draft genome sequence of Psychrilyobacter sp. strain SD5 isolated from Black Sea water.</title>
        <authorList>
            <person name="Yadav S."/>
            <person name="Villanueva L."/>
            <person name="Damste J.S.S."/>
        </authorList>
    </citation>
    <scope>NUCLEOTIDE SEQUENCE [LARGE SCALE GENOMIC DNA]</scope>
    <source>
        <strain evidence="11 12">SD5</strain>
    </source>
</reference>
<evidence type="ECO:0000256" key="7">
    <source>
        <dbReference type="ARBA" id="ARBA00022840"/>
    </source>
</evidence>
<dbReference type="RefSeq" id="WP_114641685.1">
    <property type="nucleotide sequence ID" value="NZ_JAACIO010000007.1"/>
</dbReference>
<name>A0ABX9KJ14_9FUSO</name>
<dbReference type="Proteomes" id="UP000263486">
    <property type="component" value="Unassembled WGS sequence"/>
</dbReference>
<dbReference type="InterPro" id="IPR052038">
    <property type="entry name" value="Type-VII_TA_antitoxin"/>
</dbReference>
<dbReference type="Gene3D" id="3.30.460.10">
    <property type="entry name" value="Beta Polymerase, domain 2"/>
    <property type="match status" value="1"/>
</dbReference>
<dbReference type="Pfam" id="PF01909">
    <property type="entry name" value="NTP_transf_2"/>
    <property type="match status" value="1"/>
</dbReference>
<comment type="caution">
    <text evidence="11">The sequence shown here is derived from an EMBL/GenBank/DDBJ whole genome shotgun (WGS) entry which is preliminary data.</text>
</comment>
<evidence type="ECO:0000256" key="2">
    <source>
        <dbReference type="ARBA" id="ARBA00022649"/>
    </source>
</evidence>
<comment type="similarity">
    <text evidence="9">Belongs to the MntA antitoxin family.</text>
</comment>
<dbReference type="InterPro" id="IPR043519">
    <property type="entry name" value="NT_sf"/>
</dbReference>
<sequence>MNKNEILKKLKENKNIFEEYGVEKIGLFGSYAFGKETSESDIDILIKLKKDKMYKNYCKTKYFLEDLFHKDIDLITINQFEQEYKTKVARDNRDKIRKEILESVIYV</sequence>
<dbReference type="CDD" id="cd05403">
    <property type="entry name" value="NT_KNTase_like"/>
    <property type="match status" value="1"/>
</dbReference>
<dbReference type="EMBL" id="QUAJ01000006">
    <property type="protein sequence ID" value="REI42001.1"/>
    <property type="molecule type" value="Genomic_DNA"/>
</dbReference>
<evidence type="ECO:0000313" key="12">
    <source>
        <dbReference type="Proteomes" id="UP000263486"/>
    </source>
</evidence>
<dbReference type="SUPFAM" id="SSF81301">
    <property type="entry name" value="Nucleotidyltransferase"/>
    <property type="match status" value="1"/>
</dbReference>
<gene>
    <name evidence="11" type="ORF">DYH56_04570</name>
</gene>
<dbReference type="PANTHER" id="PTHR33571">
    <property type="entry name" value="SSL8005 PROTEIN"/>
    <property type="match status" value="1"/>
</dbReference>
<keyword evidence="8" id="KW-0460">Magnesium</keyword>
<evidence type="ECO:0000256" key="8">
    <source>
        <dbReference type="ARBA" id="ARBA00022842"/>
    </source>
</evidence>
<feature type="domain" description="Polymerase nucleotidyl transferase" evidence="10">
    <location>
        <begin position="10"/>
        <end position="99"/>
    </location>
</feature>
<comment type="cofactor">
    <cofactor evidence="1">
        <name>Mg(2+)</name>
        <dbReference type="ChEBI" id="CHEBI:18420"/>
    </cofactor>
</comment>
<keyword evidence="3" id="KW-0808">Transferase</keyword>
<evidence type="ECO:0000256" key="1">
    <source>
        <dbReference type="ARBA" id="ARBA00001946"/>
    </source>
</evidence>
<keyword evidence="7" id="KW-0067">ATP-binding</keyword>
<keyword evidence="2" id="KW-1277">Toxin-antitoxin system</keyword>
<organism evidence="11 12">
    <name type="scientific">Psychrilyobacter piezotolerans</name>
    <dbReference type="NCBI Taxonomy" id="2293438"/>
    <lineage>
        <taxon>Bacteria</taxon>
        <taxon>Fusobacteriati</taxon>
        <taxon>Fusobacteriota</taxon>
        <taxon>Fusobacteriia</taxon>
        <taxon>Fusobacteriales</taxon>
        <taxon>Fusobacteriaceae</taxon>
        <taxon>Psychrilyobacter</taxon>
    </lineage>
</organism>
<evidence type="ECO:0000256" key="4">
    <source>
        <dbReference type="ARBA" id="ARBA00022695"/>
    </source>
</evidence>
<evidence type="ECO:0000256" key="5">
    <source>
        <dbReference type="ARBA" id="ARBA00022723"/>
    </source>
</evidence>
<protein>
    <recommendedName>
        <fullName evidence="10">Polymerase nucleotidyl transferase domain-containing protein</fullName>
    </recommendedName>
</protein>
<dbReference type="InterPro" id="IPR002934">
    <property type="entry name" value="Polymerase_NTP_transf_dom"/>
</dbReference>
<evidence type="ECO:0000259" key="10">
    <source>
        <dbReference type="Pfam" id="PF01909"/>
    </source>
</evidence>